<dbReference type="SUPFAM" id="SSF52172">
    <property type="entry name" value="CheY-like"/>
    <property type="match status" value="1"/>
</dbReference>
<evidence type="ECO:0000259" key="2">
    <source>
        <dbReference type="PROSITE" id="PS50110"/>
    </source>
</evidence>
<dbReference type="CDD" id="cd17546">
    <property type="entry name" value="REC_hyHK_CKI1_RcsC-like"/>
    <property type="match status" value="1"/>
</dbReference>
<feature type="compositionally biased region" description="Low complexity" evidence="1">
    <location>
        <begin position="46"/>
        <end position="56"/>
    </location>
</feature>
<gene>
    <name evidence="3" type="ORF">Fadolivirus_1_669</name>
</gene>
<evidence type="ECO:0000256" key="1">
    <source>
        <dbReference type="SAM" id="MobiDB-lite"/>
    </source>
</evidence>
<feature type="compositionally biased region" description="Basic residues" evidence="1">
    <location>
        <begin position="1"/>
        <end position="10"/>
    </location>
</feature>
<dbReference type="PANTHER" id="PTHR43228:SF1">
    <property type="entry name" value="TWO-COMPONENT RESPONSE REGULATOR ARR22"/>
    <property type="match status" value="1"/>
</dbReference>
<feature type="compositionally biased region" description="Polar residues" evidence="1">
    <location>
        <begin position="25"/>
        <end position="38"/>
    </location>
</feature>
<dbReference type="PROSITE" id="PS50110">
    <property type="entry name" value="RESPONSE_REGULATORY"/>
    <property type="match status" value="1"/>
</dbReference>
<dbReference type="Pfam" id="PF00072">
    <property type="entry name" value="Response_reg"/>
    <property type="match status" value="1"/>
</dbReference>
<dbReference type="InterPro" id="IPR011006">
    <property type="entry name" value="CheY-like_superfamily"/>
</dbReference>
<organism evidence="3 4">
    <name type="scientific">Fadolivirus FV1/VV64</name>
    <dbReference type="NCBI Taxonomy" id="3070911"/>
    <lineage>
        <taxon>Viruses</taxon>
        <taxon>Varidnaviria</taxon>
        <taxon>Bamfordvirae</taxon>
        <taxon>Nucleocytoviricota</taxon>
        <taxon>Megaviricetes</taxon>
        <taxon>Imitervirales</taxon>
        <taxon>Mimiviridae</taxon>
        <taxon>Klosneuvirinae</taxon>
        <taxon>Fadolivirus</taxon>
        <taxon>Fadolivirus algeromassiliense</taxon>
    </lineage>
</organism>
<dbReference type="EMBL" id="MT418680">
    <property type="protein sequence ID" value="QKF94127.1"/>
    <property type="molecule type" value="Genomic_DNA"/>
</dbReference>
<sequence length="206" mass="23377">MSTLFRKKSSKSNEDETIIRKSNEENNVLNNSIPSSPKKSLDDQTVPKSPTKTTPTRQSISFGDSPRGSPKKTNSPSKKRSLSNNMKELKHLIYDPSPMNRVILRGYIESFGCKVSEVDTPQNLIDKVKKHNDFTVIWIDLQMPDMSGIECVNNLRNTVNYLGPIIAITGYLDNLTRDVCYQAEITHIITKPYNMESIKAYVEKYS</sequence>
<keyword evidence="4" id="KW-1185">Reference proteome</keyword>
<dbReference type="PANTHER" id="PTHR43228">
    <property type="entry name" value="TWO-COMPONENT RESPONSE REGULATOR"/>
    <property type="match status" value="1"/>
</dbReference>
<evidence type="ECO:0000313" key="4">
    <source>
        <dbReference type="Proteomes" id="UP001162001"/>
    </source>
</evidence>
<evidence type="ECO:0000313" key="3">
    <source>
        <dbReference type="EMBL" id="QKF94127.1"/>
    </source>
</evidence>
<proteinExistence type="predicted"/>
<dbReference type="Gene3D" id="3.40.50.2300">
    <property type="match status" value="1"/>
</dbReference>
<dbReference type="InterPro" id="IPR001789">
    <property type="entry name" value="Sig_transdc_resp-reg_receiver"/>
</dbReference>
<feature type="compositionally biased region" description="Basic and acidic residues" evidence="1">
    <location>
        <begin position="11"/>
        <end position="24"/>
    </location>
</feature>
<accession>A0A7D3QUH3</accession>
<feature type="domain" description="Response regulatory" evidence="2">
    <location>
        <begin position="90"/>
        <end position="206"/>
    </location>
</feature>
<reference evidence="3 4" key="1">
    <citation type="submission" date="2020-04" db="EMBL/GenBank/DDBJ databases">
        <title>Advantages and limits of metagenomic assembly and binning of a giant virus.</title>
        <authorList>
            <person name="Schulz F."/>
            <person name="Andreani J."/>
            <person name="Francis R."/>
            <person name="Boudjemaa H."/>
            <person name="Bou Khalil J.Y."/>
            <person name="Lee J."/>
            <person name="La Scola B."/>
            <person name="Woyke T."/>
        </authorList>
    </citation>
    <scope>NUCLEOTIDE SEQUENCE [LARGE SCALE GENOMIC DNA]</scope>
    <source>
        <strain evidence="3 4">FV1/VV64</strain>
    </source>
</reference>
<dbReference type="Proteomes" id="UP001162001">
    <property type="component" value="Segment"/>
</dbReference>
<protein>
    <submittedName>
        <fullName evidence="3">Signal transduction response regulator protein receiver domain protein</fullName>
    </submittedName>
</protein>
<dbReference type="GO" id="GO:0000160">
    <property type="term" value="P:phosphorelay signal transduction system"/>
    <property type="evidence" value="ECO:0007669"/>
    <property type="project" value="InterPro"/>
</dbReference>
<dbReference type="InterPro" id="IPR052048">
    <property type="entry name" value="ST_Response_Regulator"/>
</dbReference>
<feature type="region of interest" description="Disordered" evidence="1">
    <location>
        <begin position="1"/>
        <end position="84"/>
    </location>
</feature>
<dbReference type="SMART" id="SM00448">
    <property type="entry name" value="REC"/>
    <property type="match status" value="1"/>
</dbReference>
<feature type="compositionally biased region" description="Polar residues" evidence="1">
    <location>
        <begin position="71"/>
        <end position="84"/>
    </location>
</feature>
<name>A0A7D3QUH3_9VIRU</name>